<evidence type="ECO:0000256" key="2">
    <source>
        <dbReference type="ARBA" id="ARBA00003949"/>
    </source>
</evidence>
<evidence type="ECO:0000256" key="4">
    <source>
        <dbReference type="ARBA" id="ARBA00012783"/>
    </source>
</evidence>
<name>A0ABT2YLQ6_9BURK</name>
<evidence type="ECO:0000313" key="14">
    <source>
        <dbReference type="EMBL" id="MCV2370932.1"/>
    </source>
</evidence>
<dbReference type="PANTHER" id="PTHR11644">
    <property type="entry name" value="CYTIDINE DEAMINASE"/>
    <property type="match status" value="1"/>
</dbReference>
<dbReference type="RefSeq" id="WP_263573512.1">
    <property type="nucleotide sequence ID" value="NZ_JAJIRN010000011.1"/>
</dbReference>
<proteinExistence type="inferred from homology"/>
<dbReference type="PANTHER" id="PTHR11644:SF2">
    <property type="entry name" value="CYTIDINE DEAMINASE"/>
    <property type="match status" value="1"/>
</dbReference>
<keyword evidence="7 12" id="KW-0378">Hydrolase</keyword>
<dbReference type="InterPro" id="IPR016193">
    <property type="entry name" value="Cytidine_deaminase-like"/>
</dbReference>
<feature type="domain" description="CMP/dCMP-type deaminase" evidence="13">
    <location>
        <begin position="6"/>
        <end position="133"/>
    </location>
</feature>
<keyword evidence="15" id="KW-1185">Reference proteome</keyword>
<dbReference type="Proteomes" id="UP001209701">
    <property type="component" value="Unassembled WGS sequence"/>
</dbReference>
<keyword evidence="6 12" id="KW-0479">Metal-binding</keyword>
<dbReference type="InterPro" id="IPR050202">
    <property type="entry name" value="Cyt/Deoxycyt_deaminase"/>
</dbReference>
<comment type="cofactor">
    <cofactor evidence="1 12">
        <name>Zn(2+)</name>
        <dbReference type="ChEBI" id="CHEBI:29105"/>
    </cofactor>
</comment>
<comment type="catalytic activity">
    <reaction evidence="11 12">
        <text>cytidine + H2O + H(+) = uridine + NH4(+)</text>
        <dbReference type="Rhea" id="RHEA:16069"/>
        <dbReference type="ChEBI" id="CHEBI:15377"/>
        <dbReference type="ChEBI" id="CHEBI:15378"/>
        <dbReference type="ChEBI" id="CHEBI:16704"/>
        <dbReference type="ChEBI" id="CHEBI:17562"/>
        <dbReference type="ChEBI" id="CHEBI:28938"/>
        <dbReference type="EC" id="3.5.4.5"/>
    </reaction>
</comment>
<evidence type="ECO:0000256" key="3">
    <source>
        <dbReference type="ARBA" id="ARBA00006576"/>
    </source>
</evidence>
<comment type="similarity">
    <text evidence="3 12">Belongs to the cytidine and deoxycytidylate deaminase family.</text>
</comment>
<dbReference type="EC" id="3.5.4.5" evidence="4 12"/>
<evidence type="ECO:0000256" key="12">
    <source>
        <dbReference type="RuleBase" id="RU364006"/>
    </source>
</evidence>
<dbReference type="InterPro" id="IPR002125">
    <property type="entry name" value="CMP_dCMP_dom"/>
</dbReference>
<evidence type="ECO:0000313" key="15">
    <source>
        <dbReference type="Proteomes" id="UP001209701"/>
    </source>
</evidence>
<dbReference type="SUPFAM" id="SSF53927">
    <property type="entry name" value="Cytidine deaminase-like"/>
    <property type="match status" value="1"/>
</dbReference>
<evidence type="ECO:0000256" key="10">
    <source>
        <dbReference type="ARBA" id="ARBA00049252"/>
    </source>
</evidence>
<comment type="catalytic activity">
    <reaction evidence="10 12">
        <text>2'-deoxycytidine + H2O + H(+) = 2'-deoxyuridine + NH4(+)</text>
        <dbReference type="Rhea" id="RHEA:13433"/>
        <dbReference type="ChEBI" id="CHEBI:15377"/>
        <dbReference type="ChEBI" id="CHEBI:15378"/>
        <dbReference type="ChEBI" id="CHEBI:15698"/>
        <dbReference type="ChEBI" id="CHEBI:16450"/>
        <dbReference type="ChEBI" id="CHEBI:28938"/>
        <dbReference type="EC" id="3.5.4.5"/>
    </reaction>
</comment>
<evidence type="ECO:0000256" key="9">
    <source>
        <dbReference type="ARBA" id="ARBA00032005"/>
    </source>
</evidence>
<sequence length="139" mass="14547">MDLSEEVQAKMLQASLGARQHSHSPYSGYAVGAALLDEQGRIHVGTNIENAAYPQGWCAEASALTAMVMAGGKQAVAVLVTGPGPDVITPCGGCRQKLREFAGQDLLIIAGDPSGIKQQWTLGELLPFSFGPEHLSSKA</sequence>
<dbReference type="InterPro" id="IPR006262">
    <property type="entry name" value="Cyt_deam_tetra"/>
</dbReference>
<evidence type="ECO:0000256" key="6">
    <source>
        <dbReference type="ARBA" id="ARBA00022723"/>
    </source>
</evidence>
<dbReference type="GO" id="GO:0004126">
    <property type="term" value="F:cytidine deaminase activity"/>
    <property type="evidence" value="ECO:0007669"/>
    <property type="project" value="UniProtKB-EC"/>
</dbReference>
<evidence type="ECO:0000256" key="1">
    <source>
        <dbReference type="ARBA" id="ARBA00001947"/>
    </source>
</evidence>
<evidence type="ECO:0000256" key="8">
    <source>
        <dbReference type="ARBA" id="ARBA00022833"/>
    </source>
</evidence>
<evidence type="ECO:0000256" key="7">
    <source>
        <dbReference type="ARBA" id="ARBA00022801"/>
    </source>
</evidence>
<dbReference type="CDD" id="cd01283">
    <property type="entry name" value="cytidine_deaminase"/>
    <property type="match status" value="1"/>
</dbReference>
<evidence type="ECO:0000259" key="13">
    <source>
        <dbReference type="PROSITE" id="PS51747"/>
    </source>
</evidence>
<dbReference type="Gene3D" id="3.40.140.10">
    <property type="entry name" value="Cytidine Deaminase, domain 2"/>
    <property type="match status" value="1"/>
</dbReference>
<evidence type="ECO:0000256" key="11">
    <source>
        <dbReference type="ARBA" id="ARBA00049558"/>
    </source>
</evidence>
<dbReference type="PROSITE" id="PS00903">
    <property type="entry name" value="CYT_DCMP_DEAMINASES_1"/>
    <property type="match status" value="1"/>
</dbReference>
<dbReference type="Pfam" id="PF00383">
    <property type="entry name" value="dCMP_cyt_deam_1"/>
    <property type="match status" value="1"/>
</dbReference>
<protein>
    <recommendedName>
        <fullName evidence="5 12">Cytidine deaminase</fullName>
        <ecNumber evidence="4 12">3.5.4.5</ecNumber>
    </recommendedName>
    <alternativeName>
        <fullName evidence="9 12">Cytidine aminohydrolase</fullName>
    </alternativeName>
</protein>
<accession>A0ABT2YLQ6</accession>
<comment type="caution">
    <text evidence="14">The sequence shown here is derived from an EMBL/GenBank/DDBJ whole genome shotgun (WGS) entry which is preliminary data.</text>
</comment>
<keyword evidence="8 12" id="KW-0862">Zinc</keyword>
<dbReference type="PROSITE" id="PS51747">
    <property type="entry name" value="CYT_DCMP_DEAMINASES_2"/>
    <property type="match status" value="1"/>
</dbReference>
<evidence type="ECO:0000256" key="5">
    <source>
        <dbReference type="ARBA" id="ARBA00018266"/>
    </source>
</evidence>
<organism evidence="14 15">
    <name type="scientific">Roseateles oligotrophus</name>
    <dbReference type="NCBI Taxonomy" id="1769250"/>
    <lineage>
        <taxon>Bacteria</taxon>
        <taxon>Pseudomonadati</taxon>
        <taxon>Pseudomonadota</taxon>
        <taxon>Betaproteobacteria</taxon>
        <taxon>Burkholderiales</taxon>
        <taxon>Sphaerotilaceae</taxon>
        <taxon>Roseateles</taxon>
    </lineage>
</organism>
<dbReference type="InterPro" id="IPR016192">
    <property type="entry name" value="APOBEC/CMP_deaminase_Zn-bd"/>
</dbReference>
<gene>
    <name evidence="14" type="primary">cdd</name>
    <name evidence="14" type="ORF">LNV07_22830</name>
</gene>
<comment type="function">
    <text evidence="2 12">This enzyme scavenges exogenous and endogenous cytidine and 2'-deoxycytidine for UMP synthesis.</text>
</comment>
<reference evidence="14 15" key="1">
    <citation type="submission" date="2021-11" db="EMBL/GenBank/DDBJ databases">
        <authorList>
            <person name="Liang Q."/>
            <person name="Mou H."/>
            <person name="Liu Z."/>
        </authorList>
    </citation>
    <scope>NUCLEOTIDE SEQUENCE [LARGE SCALE GENOMIC DNA]</scope>
    <source>
        <strain evidence="14 15">CHU3</strain>
    </source>
</reference>
<dbReference type="NCBIfam" id="NF004064">
    <property type="entry name" value="PRK05578.1"/>
    <property type="match status" value="1"/>
</dbReference>
<dbReference type="EMBL" id="JAJIRN010000011">
    <property type="protein sequence ID" value="MCV2370932.1"/>
    <property type="molecule type" value="Genomic_DNA"/>
</dbReference>
<dbReference type="NCBIfam" id="TIGR01354">
    <property type="entry name" value="cyt_deam_tetra"/>
    <property type="match status" value="1"/>
</dbReference>